<dbReference type="GO" id="GO:0045454">
    <property type="term" value="P:cell redox homeostasis"/>
    <property type="evidence" value="ECO:0007669"/>
    <property type="project" value="InterPro"/>
</dbReference>
<dbReference type="GO" id="GO:0004362">
    <property type="term" value="F:glutathione-disulfide reductase (NADPH) activity"/>
    <property type="evidence" value="ECO:0007669"/>
    <property type="project" value="TreeGrafter"/>
</dbReference>
<evidence type="ECO:0000256" key="5">
    <source>
        <dbReference type="ARBA" id="ARBA00023002"/>
    </source>
</evidence>
<comment type="similarity">
    <text evidence="2">Belongs to the class-I pyridine nucleotide-disulfide oxidoreductase family.</text>
</comment>
<accession>A0A6C0HUW0</accession>
<reference evidence="10" key="1">
    <citation type="journal article" date="2020" name="Nature">
        <title>Giant virus diversity and host interactions through global metagenomics.</title>
        <authorList>
            <person name="Schulz F."/>
            <person name="Roux S."/>
            <person name="Paez-Espino D."/>
            <person name="Jungbluth S."/>
            <person name="Walsh D.A."/>
            <person name="Denef V.J."/>
            <person name="McMahon K.D."/>
            <person name="Konstantinidis K.T."/>
            <person name="Eloe-Fadrosh E.A."/>
            <person name="Kyrpides N.C."/>
            <person name="Woyke T."/>
        </authorList>
    </citation>
    <scope>NUCLEOTIDE SEQUENCE</scope>
    <source>
        <strain evidence="10">GVMAG-M-3300023184-16</strain>
    </source>
</reference>
<dbReference type="InterPro" id="IPR001100">
    <property type="entry name" value="Pyr_nuc-diS_OxRdtase"/>
</dbReference>
<dbReference type="GO" id="GO:0005829">
    <property type="term" value="C:cytosol"/>
    <property type="evidence" value="ECO:0007669"/>
    <property type="project" value="TreeGrafter"/>
</dbReference>
<comment type="cofactor">
    <cofactor evidence="1">
        <name>FAD</name>
        <dbReference type="ChEBI" id="CHEBI:57692"/>
    </cofactor>
</comment>
<evidence type="ECO:0000256" key="1">
    <source>
        <dbReference type="ARBA" id="ARBA00001974"/>
    </source>
</evidence>
<dbReference type="PANTHER" id="PTHR42737">
    <property type="entry name" value="GLUTATHIONE REDUCTASE"/>
    <property type="match status" value="1"/>
</dbReference>
<dbReference type="GO" id="GO:0050660">
    <property type="term" value="F:flavin adenine dinucleotide binding"/>
    <property type="evidence" value="ECO:0007669"/>
    <property type="project" value="InterPro"/>
</dbReference>
<dbReference type="FunFam" id="3.50.50.60:FF:000235">
    <property type="entry name" value="Glutathione reductase"/>
    <property type="match status" value="1"/>
</dbReference>
<dbReference type="GO" id="GO:0006749">
    <property type="term" value="P:glutathione metabolic process"/>
    <property type="evidence" value="ECO:0007669"/>
    <property type="project" value="TreeGrafter"/>
</dbReference>
<evidence type="ECO:0000313" key="10">
    <source>
        <dbReference type="EMBL" id="QHT84254.1"/>
    </source>
</evidence>
<dbReference type="InterPro" id="IPR004099">
    <property type="entry name" value="Pyr_nucl-diS_OxRdtase_dimer"/>
</dbReference>
<evidence type="ECO:0000256" key="2">
    <source>
        <dbReference type="ARBA" id="ARBA00007532"/>
    </source>
</evidence>
<proteinExistence type="inferred from homology"/>
<evidence type="ECO:0000259" key="9">
    <source>
        <dbReference type="Pfam" id="PF07992"/>
    </source>
</evidence>
<dbReference type="SUPFAM" id="SSF51905">
    <property type="entry name" value="FAD/NAD(P)-binding domain"/>
    <property type="match status" value="1"/>
</dbReference>
<dbReference type="PRINTS" id="PR00411">
    <property type="entry name" value="PNDRDTASEI"/>
</dbReference>
<organism evidence="10">
    <name type="scientific">viral metagenome</name>
    <dbReference type="NCBI Taxonomy" id="1070528"/>
    <lineage>
        <taxon>unclassified sequences</taxon>
        <taxon>metagenomes</taxon>
        <taxon>organismal metagenomes</taxon>
    </lineage>
</organism>
<dbReference type="EMBL" id="MN740016">
    <property type="protein sequence ID" value="QHT84254.1"/>
    <property type="molecule type" value="Genomic_DNA"/>
</dbReference>
<keyword evidence="6" id="KW-1015">Disulfide bond</keyword>
<dbReference type="PRINTS" id="PR00368">
    <property type="entry name" value="FADPNR"/>
</dbReference>
<dbReference type="InterPro" id="IPR046952">
    <property type="entry name" value="GSHR/TRXR-like"/>
</dbReference>
<dbReference type="SUPFAM" id="SSF55424">
    <property type="entry name" value="FAD/NAD-linked reductases, dimerisation (C-terminal) domain"/>
    <property type="match status" value="1"/>
</dbReference>
<evidence type="ECO:0000256" key="4">
    <source>
        <dbReference type="ARBA" id="ARBA00022827"/>
    </source>
</evidence>
<dbReference type="InterPro" id="IPR036188">
    <property type="entry name" value="FAD/NAD-bd_sf"/>
</dbReference>
<evidence type="ECO:0000256" key="3">
    <source>
        <dbReference type="ARBA" id="ARBA00022630"/>
    </source>
</evidence>
<dbReference type="GO" id="GO:0034599">
    <property type="term" value="P:cellular response to oxidative stress"/>
    <property type="evidence" value="ECO:0007669"/>
    <property type="project" value="TreeGrafter"/>
</dbReference>
<sequence>MSQTKKRTKPILKNNRGSVRKRIPIYADKYDCIVIGGGSGGLTFANRAFSYHKSVLVIEKSGRMGGTCMNTGCIPKKMMYHAAHVAHTIKDAKEFGFSHPAFSQPKIDWKAMKSYRDKYISRISENVQKSLDDTKLEYIYGNAHFVAQIPAKYKGYHSVQIACNNGETKIVHGKHVVIAIGGVPKPLGVPGDEYTINSDGFFLLEKQPKKMAMIGGGYIAVEIAGLMNEIGTDTTIFIRSQRILRSFDDMLAAHLDETMQKNGIHFVKDAIIEKITKDKHGKYTIHLSDHTQHTGFDSVVEATGRFSLPYTSTLGLEHVKVKYQTEEGIIPVDKYQNTNVPGIYALGDVCGQRAESLQRLTSKVTKSPEKLCRLELATTAIAAARCLADRLFLSGQTKKHISYENVPTVVFSHPPIGTVGLTETQAMEKYGKKNIRVYNKYYIDLWYASFNQGNGGEKPISKNKIICAGKNQKIVGIHIIGMHSDEIMQGFAVAMNMGVTKSDMEASITIHPTTSEGLVSLT</sequence>
<dbReference type="AlphaFoldDB" id="A0A6C0HUW0"/>
<dbReference type="InterPro" id="IPR016156">
    <property type="entry name" value="FAD/NAD-linked_Rdtase_dimer_sf"/>
</dbReference>
<evidence type="ECO:0000256" key="7">
    <source>
        <dbReference type="ARBA" id="ARBA00023284"/>
    </source>
</evidence>
<dbReference type="GO" id="GO:0005739">
    <property type="term" value="C:mitochondrion"/>
    <property type="evidence" value="ECO:0007669"/>
    <property type="project" value="TreeGrafter"/>
</dbReference>
<keyword evidence="4" id="KW-0274">FAD</keyword>
<feature type="domain" description="FAD/NAD(P)-binding" evidence="9">
    <location>
        <begin position="30"/>
        <end position="371"/>
    </location>
</feature>
<dbReference type="PIRSF" id="PIRSF000350">
    <property type="entry name" value="Mercury_reductase_MerA"/>
    <property type="match status" value="1"/>
</dbReference>
<name>A0A6C0HUW0_9ZZZZ</name>
<keyword evidence="7" id="KW-0676">Redox-active center</keyword>
<dbReference type="Pfam" id="PF07992">
    <property type="entry name" value="Pyr_redox_2"/>
    <property type="match status" value="1"/>
</dbReference>
<keyword evidence="3" id="KW-0285">Flavoprotein</keyword>
<dbReference type="Pfam" id="PF02852">
    <property type="entry name" value="Pyr_redox_dim"/>
    <property type="match status" value="1"/>
</dbReference>
<dbReference type="Gene3D" id="3.50.50.60">
    <property type="entry name" value="FAD/NAD(P)-binding domain"/>
    <property type="match status" value="2"/>
</dbReference>
<dbReference type="PANTHER" id="PTHR42737:SF2">
    <property type="entry name" value="GLUTATHIONE REDUCTASE"/>
    <property type="match status" value="1"/>
</dbReference>
<dbReference type="Gene3D" id="3.30.390.30">
    <property type="match status" value="1"/>
</dbReference>
<evidence type="ECO:0008006" key="11">
    <source>
        <dbReference type="Google" id="ProtNLM"/>
    </source>
</evidence>
<evidence type="ECO:0000256" key="6">
    <source>
        <dbReference type="ARBA" id="ARBA00023157"/>
    </source>
</evidence>
<feature type="domain" description="Pyridine nucleotide-disulphide oxidoreductase dimerisation" evidence="8">
    <location>
        <begin position="406"/>
        <end position="519"/>
    </location>
</feature>
<evidence type="ECO:0000259" key="8">
    <source>
        <dbReference type="Pfam" id="PF02852"/>
    </source>
</evidence>
<keyword evidence="5" id="KW-0560">Oxidoreductase</keyword>
<protein>
    <recommendedName>
        <fullName evidence="11">Glutathione-disulfide reductase</fullName>
    </recommendedName>
</protein>
<dbReference type="InterPro" id="IPR023753">
    <property type="entry name" value="FAD/NAD-binding_dom"/>
</dbReference>